<gene>
    <name evidence="5" type="ORF">HMPREF1250_0046</name>
</gene>
<dbReference type="AlphaFoldDB" id="U7UID3"/>
<evidence type="ECO:0000259" key="3">
    <source>
        <dbReference type="Pfam" id="PF00465"/>
    </source>
</evidence>
<dbReference type="CDD" id="cd08181">
    <property type="entry name" value="PPD-like"/>
    <property type="match status" value="1"/>
</dbReference>
<evidence type="ECO:0000313" key="6">
    <source>
        <dbReference type="Proteomes" id="UP000017090"/>
    </source>
</evidence>
<dbReference type="Proteomes" id="UP000017090">
    <property type="component" value="Unassembled WGS sequence"/>
</dbReference>
<dbReference type="Pfam" id="PF00465">
    <property type="entry name" value="Fe-ADH"/>
    <property type="match status" value="1"/>
</dbReference>
<protein>
    <submittedName>
        <fullName evidence="5">Alcohol dehydrogenase, iron-dependent</fullName>
        <ecNumber evidence="5">1.1.1.1</ecNumber>
    </submittedName>
</protein>
<name>U7UID3_9FIRM</name>
<dbReference type="SUPFAM" id="SSF56796">
    <property type="entry name" value="Dehydroquinate synthase-like"/>
    <property type="match status" value="1"/>
</dbReference>
<dbReference type="Gene3D" id="3.40.50.1970">
    <property type="match status" value="1"/>
</dbReference>
<evidence type="ECO:0000256" key="1">
    <source>
        <dbReference type="ARBA" id="ARBA00007358"/>
    </source>
</evidence>
<evidence type="ECO:0000256" key="2">
    <source>
        <dbReference type="ARBA" id="ARBA00023002"/>
    </source>
</evidence>
<dbReference type="InterPro" id="IPR001670">
    <property type="entry name" value="ADH_Fe/GldA"/>
</dbReference>
<dbReference type="InterPro" id="IPR056798">
    <property type="entry name" value="ADH_Fe_C"/>
</dbReference>
<evidence type="ECO:0000313" key="5">
    <source>
        <dbReference type="EMBL" id="ERT58218.1"/>
    </source>
</evidence>
<keyword evidence="2 5" id="KW-0560">Oxidoreductase</keyword>
<dbReference type="PATRIC" id="fig|1111454.3.peg.1673"/>
<keyword evidence="6" id="KW-1185">Reference proteome</keyword>
<comment type="caution">
    <text evidence="5">The sequence shown here is derived from an EMBL/GenBank/DDBJ whole genome shotgun (WGS) entry which is preliminary data.</text>
</comment>
<reference evidence="5 6" key="1">
    <citation type="submission" date="2013-09" db="EMBL/GenBank/DDBJ databases">
        <authorList>
            <person name="Durkin A.S."/>
            <person name="Haft D.R."/>
            <person name="McCorrison J."/>
            <person name="Torralba M."/>
            <person name="Gillis M."/>
            <person name="Haft D.H."/>
            <person name="Methe B."/>
            <person name="Sutton G."/>
            <person name="Nelson K.E."/>
        </authorList>
    </citation>
    <scope>NUCLEOTIDE SEQUENCE [LARGE SCALE GENOMIC DNA]</scope>
    <source>
        <strain evidence="5 6">BV3C16-1</strain>
    </source>
</reference>
<dbReference type="OrthoDB" id="1623957at2"/>
<comment type="similarity">
    <text evidence="1">Belongs to the iron-containing alcohol dehydrogenase family.</text>
</comment>
<dbReference type="GO" id="GO:0004022">
    <property type="term" value="F:alcohol dehydrogenase (NAD+) activity"/>
    <property type="evidence" value="ECO:0007669"/>
    <property type="project" value="UniProtKB-EC"/>
</dbReference>
<dbReference type="RefSeq" id="WP_023054150.1">
    <property type="nucleotide sequence ID" value="NZ_AWXA01000045.1"/>
</dbReference>
<dbReference type="FunFam" id="3.40.50.1970:FF:000003">
    <property type="entry name" value="Alcohol dehydrogenase, iron-containing"/>
    <property type="match status" value="1"/>
</dbReference>
<dbReference type="Gene3D" id="1.20.1090.10">
    <property type="entry name" value="Dehydroquinate synthase-like - alpha domain"/>
    <property type="match status" value="1"/>
</dbReference>
<dbReference type="EMBL" id="AWXA01000045">
    <property type="protein sequence ID" value="ERT58218.1"/>
    <property type="molecule type" value="Genomic_DNA"/>
</dbReference>
<organism evidence="5 6">
    <name type="scientific">Megasphaera vaginalis</name>
    <name type="common">ex Srinivasan et al. 2021</name>
    <dbReference type="NCBI Taxonomy" id="1111454"/>
    <lineage>
        <taxon>Bacteria</taxon>
        <taxon>Bacillati</taxon>
        <taxon>Bacillota</taxon>
        <taxon>Negativicutes</taxon>
        <taxon>Veillonellales</taxon>
        <taxon>Veillonellaceae</taxon>
        <taxon>Megasphaera</taxon>
    </lineage>
</organism>
<sequence length="362" mass="39127">MFSYEMPTKVFFGRDCLQHSGEAISALGHKAMLVTGRRSAKANGAQDAVQACLRNLEIDWCLFDEVESNPSIETVRRAANLAKAEACDVIIAIGGGSPMDAGKVIALLCTNTLDDERLFTGPYARPLPIVTVPTTAGTGSEVTKVGVLTNHCKGTKESVADPLLFPTLSYVDPSFTMSVSEKVTIDTAIDALSHAVEGYLSKKATPMSDVWAEEAMRFIGGHLTELKGKLPYSVREDLLYGSMLAGITIAQTGTTLVHGMGYQLTYYKDLSHGRANGLLLPAYMALMSETMPHKTERIWDILSLSGITDFRALMVDLMPERVALTAAEIDAYVELTMRKTSVAVTAYPVKAAVVAELYKSLS</sequence>
<evidence type="ECO:0000259" key="4">
    <source>
        <dbReference type="Pfam" id="PF25137"/>
    </source>
</evidence>
<proteinExistence type="inferred from homology"/>
<accession>U7UID3</accession>
<dbReference type="eggNOG" id="COG1454">
    <property type="taxonomic scope" value="Bacteria"/>
</dbReference>
<feature type="domain" description="Alcohol dehydrogenase iron-type/glycerol dehydrogenase GldA" evidence="3">
    <location>
        <begin position="7"/>
        <end position="173"/>
    </location>
</feature>
<dbReference type="GO" id="GO:0046872">
    <property type="term" value="F:metal ion binding"/>
    <property type="evidence" value="ECO:0007669"/>
    <property type="project" value="InterPro"/>
</dbReference>
<dbReference type="STRING" id="1111454.HMPREF1250_0046"/>
<dbReference type="PANTHER" id="PTHR11496:SF102">
    <property type="entry name" value="ALCOHOL DEHYDROGENASE 4"/>
    <property type="match status" value="1"/>
</dbReference>
<feature type="domain" description="Fe-containing alcohol dehydrogenase-like C-terminal" evidence="4">
    <location>
        <begin position="184"/>
        <end position="309"/>
    </location>
</feature>
<dbReference type="InterPro" id="IPR039697">
    <property type="entry name" value="Alcohol_dehydrogenase_Fe"/>
</dbReference>
<dbReference type="PANTHER" id="PTHR11496">
    <property type="entry name" value="ALCOHOL DEHYDROGENASE"/>
    <property type="match status" value="1"/>
</dbReference>
<dbReference type="EC" id="1.1.1.1" evidence="5"/>
<dbReference type="Pfam" id="PF25137">
    <property type="entry name" value="ADH_Fe_C"/>
    <property type="match status" value="1"/>
</dbReference>